<organism evidence="2 3">
    <name type="scientific">Pelobates cultripes</name>
    <name type="common">Western spadefoot toad</name>
    <dbReference type="NCBI Taxonomy" id="61616"/>
    <lineage>
        <taxon>Eukaryota</taxon>
        <taxon>Metazoa</taxon>
        <taxon>Chordata</taxon>
        <taxon>Craniata</taxon>
        <taxon>Vertebrata</taxon>
        <taxon>Euteleostomi</taxon>
        <taxon>Amphibia</taxon>
        <taxon>Batrachia</taxon>
        <taxon>Anura</taxon>
        <taxon>Pelobatoidea</taxon>
        <taxon>Pelobatidae</taxon>
        <taxon>Pelobates</taxon>
    </lineage>
</organism>
<feature type="non-terminal residue" evidence="2">
    <location>
        <position position="1"/>
    </location>
</feature>
<reference evidence="2" key="1">
    <citation type="submission" date="2022-03" db="EMBL/GenBank/DDBJ databases">
        <authorList>
            <person name="Alioto T."/>
            <person name="Alioto T."/>
            <person name="Gomez Garrido J."/>
        </authorList>
    </citation>
    <scope>NUCLEOTIDE SEQUENCE</scope>
</reference>
<evidence type="ECO:0000313" key="2">
    <source>
        <dbReference type="EMBL" id="CAH2223735.1"/>
    </source>
</evidence>
<evidence type="ECO:0000313" key="3">
    <source>
        <dbReference type="Proteomes" id="UP001295444"/>
    </source>
</evidence>
<accession>A0AAD1R544</accession>
<feature type="compositionally biased region" description="Basic and acidic residues" evidence="1">
    <location>
        <begin position="15"/>
        <end position="24"/>
    </location>
</feature>
<sequence length="174" mass="19547">DNFIAKNNIKGTSADTDHHGSEIKKKTKLKQTNLQIAALTTPQHRIQDSAGYERPDFHISSSSESSIQRMLYELQTNMQMELAKLAKDIRTDIQAIGEQTAQLEYNTEKIIWAPNTLAAASEHIEAKLEALTTKVADHTRCNNICLRGILEDVKPSELQNYALAFFKDLVPKPI</sequence>
<proteinExistence type="predicted"/>
<protein>
    <submittedName>
        <fullName evidence="2">Uncharacterized protein</fullName>
    </submittedName>
</protein>
<evidence type="ECO:0000256" key="1">
    <source>
        <dbReference type="SAM" id="MobiDB-lite"/>
    </source>
</evidence>
<dbReference type="AlphaFoldDB" id="A0AAD1R544"/>
<keyword evidence="3" id="KW-1185">Reference proteome</keyword>
<dbReference type="EMBL" id="OW240912">
    <property type="protein sequence ID" value="CAH2223735.1"/>
    <property type="molecule type" value="Genomic_DNA"/>
</dbReference>
<feature type="region of interest" description="Disordered" evidence="1">
    <location>
        <begin position="1"/>
        <end position="27"/>
    </location>
</feature>
<gene>
    <name evidence="2" type="ORF">PECUL_23A040097</name>
</gene>
<dbReference type="Proteomes" id="UP001295444">
    <property type="component" value="Chromosome 01"/>
</dbReference>
<name>A0AAD1R544_PELCU</name>